<sequence length="129" mass="14390">MKKTLILAAIIACAGQLKAQNLNKTPKNNDAVDKLFNLKPLKVDSNLSKLMPVLPKNGLLNDNRTLLNTRELVDNVTVYSRMPVVKNYPNDNMPVVKTDEPGIKYHMLIKRIDVVNPDTAGVKKEKVTP</sequence>
<keyword evidence="3" id="KW-1185">Reference proteome</keyword>
<accession>A0A1G8LPX9</accession>
<protein>
    <submittedName>
        <fullName evidence="2">Uncharacterized protein</fullName>
    </submittedName>
</protein>
<evidence type="ECO:0000313" key="2">
    <source>
        <dbReference type="EMBL" id="SDI57748.1"/>
    </source>
</evidence>
<dbReference type="Proteomes" id="UP000199705">
    <property type="component" value="Unassembled WGS sequence"/>
</dbReference>
<evidence type="ECO:0000313" key="3">
    <source>
        <dbReference type="Proteomes" id="UP000199705"/>
    </source>
</evidence>
<feature type="chain" id="PRO_5011712864" evidence="1">
    <location>
        <begin position="20"/>
        <end position="129"/>
    </location>
</feature>
<proteinExistence type="predicted"/>
<dbReference type="STRING" id="551996.SAMN05192573_12422"/>
<gene>
    <name evidence="2" type="ORF">SAMN05192573_12422</name>
</gene>
<evidence type="ECO:0000256" key="1">
    <source>
        <dbReference type="SAM" id="SignalP"/>
    </source>
</evidence>
<feature type="signal peptide" evidence="1">
    <location>
        <begin position="1"/>
        <end position="19"/>
    </location>
</feature>
<organism evidence="2 3">
    <name type="scientific">Mucilaginibacter gossypii</name>
    <dbReference type="NCBI Taxonomy" id="551996"/>
    <lineage>
        <taxon>Bacteria</taxon>
        <taxon>Pseudomonadati</taxon>
        <taxon>Bacteroidota</taxon>
        <taxon>Sphingobacteriia</taxon>
        <taxon>Sphingobacteriales</taxon>
        <taxon>Sphingobacteriaceae</taxon>
        <taxon>Mucilaginibacter</taxon>
    </lineage>
</organism>
<name>A0A1G8LPX9_9SPHI</name>
<reference evidence="3" key="1">
    <citation type="submission" date="2016-10" db="EMBL/GenBank/DDBJ databases">
        <authorList>
            <person name="Varghese N."/>
            <person name="Submissions S."/>
        </authorList>
    </citation>
    <scope>NUCLEOTIDE SEQUENCE [LARGE SCALE GENOMIC DNA]</scope>
    <source>
        <strain evidence="3">Gh-67</strain>
    </source>
</reference>
<keyword evidence="1" id="KW-0732">Signal</keyword>
<dbReference type="EMBL" id="FNCG01000024">
    <property type="protein sequence ID" value="SDI57748.1"/>
    <property type="molecule type" value="Genomic_DNA"/>
</dbReference>
<dbReference type="RefSeq" id="WP_091175526.1">
    <property type="nucleotide sequence ID" value="NZ_FNCG01000024.1"/>
</dbReference>
<dbReference type="AlphaFoldDB" id="A0A1G8LPX9"/>